<proteinExistence type="predicted"/>
<sequence length="621" mass="70497">MSDPATPNQTSTEGSSLYQPLNRETNEIRIFDLSPGKAGDPITGRLRVVSLNRKPRFDALSYVWGAPEPQTVITLRGGHSVSIGPNLHLALSDLRRRWRPLKLWADALCINQQDDEEKGHQVPLMSRIFREARMMRAWLNQEIDAKCPALRALRWLVENSLYKREVRATPCWSNTIKRRLHMLQEVESHDWNFWKPVTDILENKYWFRLWIQQELIISSNVRFHIRKTEIAGRHLLRLHDKLLLSWLYESVLDADHPGQRLPEGYTLALLGGNQLVDGIKNFNSIIPLIFFVSKSIGLETTKLPDLVYGCLALANSSEISTLRVDYALPISQVYTDVIRNHLVYWKNLDFMLFSSSRDCEEYPTWLPVPDRLPDFEVVMWGKRLELDWLGIPASVSDDGLSLGVQACQLDKVAHTSSFTPSARGVPMAADLQAVSECYLKIHPDSMEGEVWSAECLVDILKWPFSIGIGYDPIEGVQKALWGLLEVAKSGQHAELDWDRALEALARTPAADKEFITALRQIVPHLCAQIPMATHYGRLGLVGCTNPDVTPRETDQVWLVAGCSQPVVLREQDSSPGHFSVIGIAKFAEFIDQHNTRVTGWFQDRISRGEAPEDFTQRIVLV</sequence>
<feature type="domain" description="Heterokaryon incompatibility" evidence="1">
    <location>
        <begin position="57"/>
        <end position="214"/>
    </location>
</feature>
<dbReference type="Pfam" id="PF06985">
    <property type="entry name" value="HET"/>
    <property type="match status" value="1"/>
</dbReference>
<dbReference type="Proteomes" id="UP001444661">
    <property type="component" value="Unassembled WGS sequence"/>
</dbReference>
<dbReference type="EMBL" id="JAQQWK010000013">
    <property type="protein sequence ID" value="KAK8017792.1"/>
    <property type="molecule type" value="Genomic_DNA"/>
</dbReference>
<evidence type="ECO:0000259" key="1">
    <source>
        <dbReference type="Pfam" id="PF06985"/>
    </source>
</evidence>
<keyword evidence="3" id="KW-1185">Reference proteome</keyword>
<dbReference type="InterPro" id="IPR010730">
    <property type="entry name" value="HET"/>
</dbReference>
<evidence type="ECO:0000313" key="2">
    <source>
        <dbReference type="EMBL" id="KAK8017792.1"/>
    </source>
</evidence>
<dbReference type="InterPro" id="IPR052895">
    <property type="entry name" value="HetReg/Transcr_Mod"/>
</dbReference>
<organism evidence="2 3">
    <name type="scientific">Apiospora rasikravindrae</name>
    <dbReference type="NCBI Taxonomy" id="990691"/>
    <lineage>
        <taxon>Eukaryota</taxon>
        <taxon>Fungi</taxon>
        <taxon>Dikarya</taxon>
        <taxon>Ascomycota</taxon>
        <taxon>Pezizomycotina</taxon>
        <taxon>Sordariomycetes</taxon>
        <taxon>Xylariomycetidae</taxon>
        <taxon>Amphisphaeriales</taxon>
        <taxon>Apiosporaceae</taxon>
        <taxon>Apiospora</taxon>
    </lineage>
</organism>
<evidence type="ECO:0000313" key="3">
    <source>
        <dbReference type="Proteomes" id="UP001444661"/>
    </source>
</evidence>
<dbReference type="PANTHER" id="PTHR24148">
    <property type="entry name" value="ANKYRIN REPEAT DOMAIN-CONTAINING PROTEIN 39 HOMOLOG-RELATED"/>
    <property type="match status" value="1"/>
</dbReference>
<gene>
    <name evidence="2" type="ORF">PG993_014118</name>
</gene>
<accession>A0ABR1RSC9</accession>
<comment type="caution">
    <text evidence="2">The sequence shown here is derived from an EMBL/GenBank/DDBJ whole genome shotgun (WGS) entry which is preliminary data.</text>
</comment>
<reference evidence="2 3" key="1">
    <citation type="submission" date="2023-01" db="EMBL/GenBank/DDBJ databases">
        <title>Analysis of 21 Apiospora genomes using comparative genomics revels a genus with tremendous synthesis potential of carbohydrate active enzymes and secondary metabolites.</title>
        <authorList>
            <person name="Sorensen T."/>
        </authorList>
    </citation>
    <scope>NUCLEOTIDE SEQUENCE [LARGE SCALE GENOMIC DNA]</scope>
    <source>
        <strain evidence="2 3">CBS 33761</strain>
    </source>
</reference>
<protein>
    <recommendedName>
        <fullName evidence="1">Heterokaryon incompatibility domain-containing protein</fullName>
    </recommendedName>
</protein>
<dbReference type="PANTHER" id="PTHR24148:SF82">
    <property type="entry name" value="HETEROKARYON INCOMPATIBILITY DOMAIN-CONTAINING PROTEIN"/>
    <property type="match status" value="1"/>
</dbReference>
<name>A0ABR1RSC9_9PEZI</name>